<feature type="domain" description="Peptidase M20 dimerisation" evidence="10">
    <location>
        <begin position="169"/>
        <end position="277"/>
    </location>
</feature>
<keyword evidence="6" id="KW-0479">Metal-binding</keyword>
<proteinExistence type="inferred from homology"/>
<keyword evidence="12" id="KW-1185">Reference proteome</keyword>
<keyword evidence="4" id="KW-0055">Arginine biosynthesis</keyword>
<dbReference type="Gene3D" id="3.40.630.10">
    <property type="entry name" value="Zn peptidases"/>
    <property type="match status" value="1"/>
</dbReference>
<dbReference type="PANTHER" id="PTHR43808">
    <property type="entry name" value="ACETYLORNITHINE DEACETYLASE"/>
    <property type="match status" value="1"/>
</dbReference>
<dbReference type="GO" id="GO:0006526">
    <property type="term" value="P:L-arginine biosynthetic process"/>
    <property type="evidence" value="ECO:0007669"/>
    <property type="project" value="UniProtKB-KW"/>
</dbReference>
<dbReference type="CDD" id="cd03894">
    <property type="entry name" value="M20_ArgE"/>
    <property type="match status" value="1"/>
</dbReference>
<dbReference type="Gene3D" id="3.30.70.360">
    <property type="match status" value="1"/>
</dbReference>
<dbReference type="SUPFAM" id="SSF53187">
    <property type="entry name" value="Zn-dependent exopeptidases"/>
    <property type="match status" value="1"/>
</dbReference>
<dbReference type="PROSITE" id="PS00759">
    <property type="entry name" value="ARGE_DAPE_CPG2_2"/>
    <property type="match status" value="1"/>
</dbReference>
<evidence type="ECO:0000256" key="7">
    <source>
        <dbReference type="ARBA" id="ARBA00022801"/>
    </source>
</evidence>
<evidence type="ECO:0000256" key="2">
    <source>
        <dbReference type="ARBA" id="ARBA00005691"/>
    </source>
</evidence>
<dbReference type="SUPFAM" id="SSF55031">
    <property type="entry name" value="Bacterial exopeptidase dimerisation domain"/>
    <property type="match status" value="1"/>
</dbReference>
<comment type="cofactor">
    <cofactor evidence="1">
        <name>Zn(2+)</name>
        <dbReference type="ChEBI" id="CHEBI:29105"/>
    </cofactor>
</comment>
<dbReference type="InterPro" id="IPR050072">
    <property type="entry name" value="Peptidase_M20A"/>
</dbReference>
<dbReference type="Pfam" id="PF07687">
    <property type="entry name" value="M20_dimer"/>
    <property type="match status" value="1"/>
</dbReference>
<dbReference type="EMBL" id="FPCK01000001">
    <property type="protein sequence ID" value="SFV27238.1"/>
    <property type="molecule type" value="Genomic_DNA"/>
</dbReference>
<evidence type="ECO:0000256" key="3">
    <source>
        <dbReference type="ARBA" id="ARBA00022490"/>
    </source>
</evidence>
<dbReference type="PROSITE" id="PS00758">
    <property type="entry name" value="ARGE_DAPE_CPG2_1"/>
    <property type="match status" value="1"/>
</dbReference>
<evidence type="ECO:0000313" key="11">
    <source>
        <dbReference type="EMBL" id="SFV27238.1"/>
    </source>
</evidence>
<evidence type="ECO:0000256" key="9">
    <source>
        <dbReference type="ARBA" id="ARBA00023285"/>
    </source>
</evidence>
<keyword evidence="7" id="KW-0378">Hydrolase</keyword>
<dbReference type="GO" id="GO:0008777">
    <property type="term" value="F:acetylornithine deacetylase activity"/>
    <property type="evidence" value="ECO:0007669"/>
    <property type="project" value="TreeGrafter"/>
</dbReference>
<dbReference type="OrthoDB" id="9809784at2"/>
<keyword evidence="8" id="KW-0862">Zinc</keyword>
<dbReference type="Pfam" id="PF01546">
    <property type="entry name" value="Peptidase_M20"/>
    <property type="match status" value="1"/>
</dbReference>
<reference evidence="11 12" key="1">
    <citation type="submission" date="2016-10" db="EMBL/GenBank/DDBJ databases">
        <authorList>
            <person name="de Groot N.N."/>
        </authorList>
    </citation>
    <scope>NUCLEOTIDE SEQUENCE [LARGE SCALE GENOMIC DNA]</scope>
    <source>
        <strain evidence="11 12">IPL20</strain>
    </source>
</reference>
<evidence type="ECO:0000256" key="8">
    <source>
        <dbReference type="ARBA" id="ARBA00022833"/>
    </source>
</evidence>
<evidence type="ECO:0000256" key="1">
    <source>
        <dbReference type="ARBA" id="ARBA00001947"/>
    </source>
</evidence>
<sequence length="385" mass="41265">MRTLDILDRLIAFPTVSRSSNRELISFVGQLFTDAGITWELAESVDGTRANLYATIGPLDRGGVMLSGHTDVVPVTGQAWSRDPFTLHIEDGLCYGRGTADMKGFVAAVISAARAAAGRDLKSPLHLAFSYDEEIGCVGVRRLIDILAPRAVRPAMAIIGEPTGMRIATGHKGKVALQASCHGHAGHSALAPKALNALHMGADFINVLRHEQDHLAEKGAQDHDYDVPYSTIHAGVMRGGEALNIVPDRCQIDFEIRNLAEDDSRAILARIEKGAENIVAPLRRQFPTANIAIEEVNAYPGLNTPDHAEIVALVRSITDAGADSFKVAFGTEAGLFDALLGVPAVICGPGFMDQGHKPDEFIALEQLNACDAMLARLIDRLEVGL</sequence>
<keyword evidence="5" id="KW-0028">Amino-acid biosynthesis</keyword>
<evidence type="ECO:0000256" key="5">
    <source>
        <dbReference type="ARBA" id="ARBA00022605"/>
    </source>
</evidence>
<comment type="similarity">
    <text evidence="2">Belongs to the peptidase M20A family. ArgE subfamily.</text>
</comment>
<dbReference type="InterPro" id="IPR002933">
    <property type="entry name" value="Peptidase_M20"/>
</dbReference>
<dbReference type="RefSeq" id="WP_092419764.1">
    <property type="nucleotide sequence ID" value="NZ_FPCK01000001.1"/>
</dbReference>
<dbReference type="Proteomes" id="UP000199074">
    <property type="component" value="Unassembled WGS sequence"/>
</dbReference>
<evidence type="ECO:0000256" key="4">
    <source>
        <dbReference type="ARBA" id="ARBA00022571"/>
    </source>
</evidence>
<dbReference type="InterPro" id="IPR010169">
    <property type="entry name" value="AcOrn-deacetyl"/>
</dbReference>
<evidence type="ECO:0000259" key="10">
    <source>
        <dbReference type="Pfam" id="PF07687"/>
    </source>
</evidence>
<dbReference type="GO" id="GO:0046872">
    <property type="term" value="F:metal ion binding"/>
    <property type="evidence" value="ECO:0007669"/>
    <property type="project" value="UniProtKB-KW"/>
</dbReference>
<organism evidence="11 12">
    <name type="scientific">Devosia crocina</name>
    <dbReference type="NCBI Taxonomy" id="429728"/>
    <lineage>
        <taxon>Bacteria</taxon>
        <taxon>Pseudomonadati</taxon>
        <taxon>Pseudomonadota</taxon>
        <taxon>Alphaproteobacteria</taxon>
        <taxon>Hyphomicrobiales</taxon>
        <taxon>Devosiaceae</taxon>
        <taxon>Devosia</taxon>
    </lineage>
</organism>
<protein>
    <submittedName>
        <fullName evidence="11">Acetylornithine deacetylase</fullName>
    </submittedName>
</protein>
<dbReference type="InterPro" id="IPR011650">
    <property type="entry name" value="Peptidase_M20_dimer"/>
</dbReference>
<dbReference type="InterPro" id="IPR036264">
    <property type="entry name" value="Bact_exopeptidase_dim_dom"/>
</dbReference>
<evidence type="ECO:0000256" key="6">
    <source>
        <dbReference type="ARBA" id="ARBA00022723"/>
    </source>
</evidence>
<dbReference type="AlphaFoldDB" id="A0A1I7MXZ5"/>
<evidence type="ECO:0000313" key="12">
    <source>
        <dbReference type="Proteomes" id="UP000199074"/>
    </source>
</evidence>
<accession>A0A1I7MXZ5</accession>
<dbReference type="NCBIfam" id="TIGR01892">
    <property type="entry name" value="AcOrn-deacetyl"/>
    <property type="match status" value="1"/>
</dbReference>
<dbReference type="STRING" id="429728.SAMN05216456_0229"/>
<keyword evidence="3" id="KW-0963">Cytoplasm</keyword>
<gene>
    <name evidence="11" type="ORF">SAMN05216456_0229</name>
</gene>
<name>A0A1I7MXZ5_9HYPH</name>
<dbReference type="NCBIfam" id="NF005710">
    <property type="entry name" value="PRK07522.1"/>
    <property type="match status" value="1"/>
</dbReference>
<keyword evidence="9" id="KW-0170">Cobalt</keyword>
<dbReference type="InterPro" id="IPR001261">
    <property type="entry name" value="ArgE/DapE_CS"/>
</dbReference>
<dbReference type="PANTHER" id="PTHR43808:SF31">
    <property type="entry name" value="N-ACETYL-L-CITRULLINE DEACETYLASE"/>
    <property type="match status" value="1"/>
</dbReference>